<keyword evidence="7" id="KW-0808">Transferase</keyword>
<feature type="region of interest" description="Disordered" evidence="16">
    <location>
        <begin position="1"/>
        <end position="97"/>
    </location>
</feature>
<feature type="binding site" evidence="15">
    <location>
        <position position="388"/>
    </location>
    <ligand>
        <name>ATP</name>
        <dbReference type="ChEBI" id="CHEBI:30616"/>
    </ligand>
</feature>
<dbReference type="GO" id="GO:0048407">
    <property type="term" value="F:platelet-derived growth factor binding"/>
    <property type="evidence" value="ECO:0007669"/>
    <property type="project" value="TreeGrafter"/>
</dbReference>
<dbReference type="InterPro" id="IPR050122">
    <property type="entry name" value="RTK"/>
</dbReference>
<feature type="domain" description="Protein kinase" evidence="17">
    <location>
        <begin position="354"/>
        <end position="715"/>
    </location>
</feature>
<sequence length="850" mass="94854">MSAGEVERLVSELSGGTGGDEEEEWLYGGPWDVHVHSDLAKDLDENEVERPEEENTSANNPPSGTEDETAENGVPKPKVTETEDDSDSDSDDDEDDVHVTIGDIKTGAPQYGSYGTAPVNLNIKTGGRVYGTTGTKVKGVDLDAPGSINGVPLLEVDLDSFEDKPWRKPGADLSDYFNYGFNEDTWKAYCEKQKRIRMGLEVIPVTSTTNKITAEDCTMEVTPGAEIQDGRYNLLKVQQGRTGNSEKEAALPSTKAEFTSPPPLFKTGLPPSRNSTSSQSQTSSASRKANSSVGKWQDRYGRAESPDLRRLPGAIDVIGQTITISRVEGRRRANENSNIQLPYDSRWEFPRDGLVLGRILGSGAFGKVVEGTAYGLSRSQPVMKVAVKMLKPTARSSEKQALMSELKIMTHLGPHLNIVNLLGACTKSGPIYIITEYCFYGDLVNYLHKNRDSFLSHHPEKPKKELDIFGLNPADESTRSYVVLSFENNGDYMDMKQADTTQYVPMLERKEVSKYSDIQRSLYDRPASYKKKSMLDSEVKNLLSDDNSEGLTLLDLLSFTYQVARGMEFLASKNCVHRDLAARNVLLAQGKIVKICDFGLARDIMHDSNYVSKGSTFLPVKWMAPESIFDNLYTTLSDVWSYGILLWEIFSLGGTPYPGMMVDSTFYNKIKSGYRMAKPDHATSEIYEIMVKCWNSEPEKRPSFYHLREIVESLLPGQYKKSYEKIHLDFLKSDHPAVARMRVDADNAYIGVTYKNEEDKLKDWESGLDEQRLSADSGYIIPLPDIDPVPEEEDLGKRNRHSSQTSEESAIETGSSSSTFIKREDETIEDIDMMDDIGIDSSDLVEDSFL</sequence>
<dbReference type="InterPro" id="IPR007854">
    <property type="entry name" value="Fip1_dom"/>
</dbReference>
<dbReference type="PROSITE" id="PS00109">
    <property type="entry name" value="PROTEIN_KINASE_TYR"/>
    <property type="match status" value="1"/>
</dbReference>
<keyword evidence="13" id="KW-0539">Nucleus</keyword>
<evidence type="ECO:0000313" key="18">
    <source>
        <dbReference type="EMBL" id="KAF6500079.1"/>
    </source>
</evidence>
<evidence type="ECO:0000256" key="12">
    <source>
        <dbReference type="ARBA" id="ARBA00023170"/>
    </source>
</evidence>
<dbReference type="FunFam" id="1.10.510.10:FF:001735">
    <property type="entry name" value="T0011027 isoform 1"/>
    <property type="match status" value="1"/>
</dbReference>
<reference evidence="18 19" key="1">
    <citation type="journal article" date="2020" name="Nature">
        <title>Six reference-quality genomes reveal evolution of bat adaptations.</title>
        <authorList>
            <person name="Jebb D."/>
            <person name="Huang Z."/>
            <person name="Pippel M."/>
            <person name="Hughes G.M."/>
            <person name="Lavrichenko K."/>
            <person name="Devanna P."/>
            <person name="Winkler S."/>
            <person name="Jermiin L.S."/>
            <person name="Skirmuntt E.C."/>
            <person name="Katzourakis A."/>
            <person name="Burkitt-Gray L."/>
            <person name="Ray D.A."/>
            <person name="Sullivan K.A.M."/>
            <person name="Roscito J.G."/>
            <person name="Kirilenko B.M."/>
            <person name="Davalos L.M."/>
            <person name="Corthals A.P."/>
            <person name="Power M.L."/>
            <person name="Jones G."/>
            <person name="Ransome R.D."/>
            <person name="Dechmann D.K.N."/>
            <person name="Locatelli A.G."/>
            <person name="Puechmaille S.J."/>
            <person name="Fedrigo O."/>
            <person name="Jarvis E.D."/>
            <person name="Hiller M."/>
            <person name="Vernes S.C."/>
            <person name="Myers E.W."/>
            <person name="Teeling E.C."/>
        </authorList>
    </citation>
    <scope>NUCLEOTIDE SEQUENCE [LARGE SCALE GENOMIC DNA]</scope>
    <source>
        <strain evidence="18">MMolMol1</strain>
        <tissue evidence="18">Muscle</tissue>
    </source>
</reference>
<keyword evidence="19" id="KW-1185">Reference proteome</keyword>
<comment type="catalytic activity">
    <reaction evidence="14">
        <text>L-tyrosyl-[protein] + ATP = O-phospho-L-tyrosyl-[protein] + ADP + H(+)</text>
        <dbReference type="Rhea" id="RHEA:10596"/>
        <dbReference type="Rhea" id="RHEA-COMP:10136"/>
        <dbReference type="Rhea" id="RHEA-COMP:20101"/>
        <dbReference type="ChEBI" id="CHEBI:15378"/>
        <dbReference type="ChEBI" id="CHEBI:30616"/>
        <dbReference type="ChEBI" id="CHEBI:46858"/>
        <dbReference type="ChEBI" id="CHEBI:61978"/>
        <dbReference type="ChEBI" id="CHEBI:456216"/>
        <dbReference type="EC" id="2.7.10.1"/>
    </reaction>
</comment>
<evidence type="ECO:0000256" key="9">
    <source>
        <dbReference type="ARBA" id="ARBA00022777"/>
    </source>
</evidence>
<dbReference type="SMART" id="SM00219">
    <property type="entry name" value="TyrKc"/>
    <property type="match status" value="1"/>
</dbReference>
<dbReference type="PROSITE" id="PS50011">
    <property type="entry name" value="PROTEIN_KINASE_DOM"/>
    <property type="match status" value="1"/>
</dbReference>
<evidence type="ECO:0000256" key="5">
    <source>
        <dbReference type="ARBA" id="ARBA00022553"/>
    </source>
</evidence>
<dbReference type="InterPro" id="IPR008266">
    <property type="entry name" value="Tyr_kinase_AS"/>
</dbReference>
<evidence type="ECO:0000256" key="14">
    <source>
        <dbReference type="ARBA" id="ARBA00051243"/>
    </source>
</evidence>
<dbReference type="Gene3D" id="1.10.510.10">
    <property type="entry name" value="Transferase(Phosphotransferase) domain 1"/>
    <property type="match status" value="1"/>
</dbReference>
<evidence type="ECO:0000256" key="10">
    <source>
        <dbReference type="ARBA" id="ARBA00022840"/>
    </source>
</evidence>
<dbReference type="InterPro" id="IPR000719">
    <property type="entry name" value="Prot_kinase_dom"/>
</dbReference>
<dbReference type="PANTHER" id="PTHR24416">
    <property type="entry name" value="TYROSINE-PROTEIN KINASE RECEPTOR"/>
    <property type="match status" value="1"/>
</dbReference>
<feature type="compositionally biased region" description="Basic and acidic residues" evidence="16">
    <location>
        <begin position="1"/>
        <end position="10"/>
    </location>
</feature>
<evidence type="ECO:0000256" key="16">
    <source>
        <dbReference type="SAM" id="MobiDB-lite"/>
    </source>
</evidence>
<evidence type="ECO:0000256" key="8">
    <source>
        <dbReference type="ARBA" id="ARBA00022741"/>
    </source>
</evidence>
<dbReference type="InterPro" id="IPR011009">
    <property type="entry name" value="Kinase-like_dom_sf"/>
</dbReference>
<dbReference type="InterPro" id="IPR020635">
    <property type="entry name" value="Tyr_kinase_cat_dom"/>
</dbReference>
<name>A0A7J8JUT9_MOLMO</name>
<evidence type="ECO:0000256" key="2">
    <source>
        <dbReference type="ARBA" id="ARBA00004479"/>
    </source>
</evidence>
<evidence type="ECO:0000256" key="1">
    <source>
        <dbReference type="ARBA" id="ARBA00004123"/>
    </source>
</evidence>
<keyword evidence="12" id="KW-0675">Receptor</keyword>
<evidence type="ECO:0000256" key="3">
    <source>
        <dbReference type="ARBA" id="ARBA00007459"/>
    </source>
</evidence>
<dbReference type="AlphaFoldDB" id="A0A7J8JUT9"/>
<keyword evidence="9" id="KW-0418">Kinase</keyword>
<dbReference type="GO" id="GO:0005886">
    <property type="term" value="C:plasma membrane"/>
    <property type="evidence" value="ECO:0007669"/>
    <property type="project" value="TreeGrafter"/>
</dbReference>
<dbReference type="GO" id="GO:0005018">
    <property type="term" value="F:platelet-derived growth factor alpha-receptor activity"/>
    <property type="evidence" value="ECO:0007669"/>
    <property type="project" value="TreeGrafter"/>
</dbReference>
<feature type="compositionally biased region" description="Acidic residues" evidence="16">
    <location>
        <begin position="82"/>
        <end position="96"/>
    </location>
</feature>
<feature type="compositionally biased region" description="Basic and acidic residues" evidence="16">
    <location>
        <begin position="33"/>
        <end position="43"/>
    </location>
</feature>
<dbReference type="EMBL" id="JACASF010000001">
    <property type="protein sequence ID" value="KAF6500079.1"/>
    <property type="molecule type" value="Genomic_DNA"/>
</dbReference>
<dbReference type="PROSITE" id="PS00240">
    <property type="entry name" value="RECEPTOR_TYR_KIN_III"/>
    <property type="match status" value="1"/>
</dbReference>
<evidence type="ECO:0000256" key="13">
    <source>
        <dbReference type="ARBA" id="ARBA00023242"/>
    </source>
</evidence>
<comment type="caution">
    <text evidence="18">The sequence shown here is derived from an EMBL/GenBank/DDBJ whole genome shotgun (WGS) entry which is preliminary data.</text>
</comment>
<dbReference type="InParanoid" id="A0A7J8JUT9"/>
<comment type="subcellular location">
    <subcellularLocation>
        <location evidence="2">Membrane</location>
        <topology evidence="2">Single-pass type I membrane protein</topology>
    </subcellularLocation>
    <subcellularLocation>
        <location evidence="1">Nucleus</location>
    </subcellularLocation>
</comment>
<comment type="similarity">
    <text evidence="3">Belongs to the FIP1 family.</text>
</comment>
<evidence type="ECO:0000259" key="17">
    <source>
        <dbReference type="PROSITE" id="PS50011"/>
    </source>
</evidence>
<dbReference type="PANTHER" id="PTHR24416:SF52">
    <property type="entry name" value="PLATELET-DERIVED GROWTH FACTOR RECEPTOR ALPHA"/>
    <property type="match status" value="1"/>
</dbReference>
<feature type="region of interest" description="Disordered" evidence="16">
    <location>
        <begin position="239"/>
        <end position="307"/>
    </location>
</feature>
<feature type="compositionally biased region" description="Low complexity" evidence="16">
    <location>
        <begin position="272"/>
        <end position="287"/>
    </location>
</feature>
<feature type="region of interest" description="Disordered" evidence="16">
    <location>
        <begin position="779"/>
        <end position="850"/>
    </location>
</feature>
<dbReference type="GO" id="GO:0005634">
    <property type="term" value="C:nucleus"/>
    <property type="evidence" value="ECO:0007669"/>
    <property type="project" value="UniProtKB-SubCell"/>
</dbReference>
<accession>A0A7J8JUT9</accession>
<proteinExistence type="inferred from homology"/>
<evidence type="ECO:0000256" key="15">
    <source>
        <dbReference type="PROSITE-ProRule" id="PRU10141"/>
    </source>
</evidence>
<dbReference type="GO" id="GO:0005524">
    <property type="term" value="F:ATP binding"/>
    <property type="evidence" value="ECO:0007669"/>
    <property type="project" value="UniProtKB-UniRule"/>
</dbReference>
<feature type="compositionally biased region" description="Polar residues" evidence="16">
    <location>
        <begin position="802"/>
        <end position="820"/>
    </location>
</feature>
<organism evidence="18 19">
    <name type="scientific">Molossus molossus</name>
    <name type="common">Pallas' mastiff bat</name>
    <name type="synonym">Vespertilio molossus</name>
    <dbReference type="NCBI Taxonomy" id="27622"/>
    <lineage>
        <taxon>Eukaryota</taxon>
        <taxon>Metazoa</taxon>
        <taxon>Chordata</taxon>
        <taxon>Craniata</taxon>
        <taxon>Vertebrata</taxon>
        <taxon>Euteleostomi</taxon>
        <taxon>Mammalia</taxon>
        <taxon>Eutheria</taxon>
        <taxon>Laurasiatheria</taxon>
        <taxon>Chiroptera</taxon>
        <taxon>Yangochiroptera</taxon>
        <taxon>Molossidae</taxon>
        <taxon>Molossus</taxon>
    </lineage>
</organism>
<feature type="compositionally biased region" description="Basic and acidic residues" evidence="16">
    <location>
        <begin position="296"/>
        <end position="307"/>
    </location>
</feature>
<dbReference type="EC" id="2.7.10.1" evidence="4"/>
<keyword evidence="10 15" id="KW-0067">ATP-binding</keyword>
<dbReference type="Pfam" id="PF05182">
    <property type="entry name" value="Fip1"/>
    <property type="match status" value="1"/>
</dbReference>
<feature type="compositionally biased region" description="Acidic residues" evidence="16">
    <location>
        <begin position="826"/>
        <end position="850"/>
    </location>
</feature>
<dbReference type="GO" id="GO:0043235">
    <property type="term" value="C:receptor complex"/>
    <property type="evidence" value="ECO:0007669"/>
    <property type="project" value="TreeGrafter"/>
</dbReference>
<keyword evidence="5" id="KW-0597">Phosphoprotein</keyword>
<dbReference type="Gene3D" id="3.30.200.20">
    <property type="entry name" value="Phosphorylase Kinase, domain 1"/>
    <property type="match status" value="1"/>
</dbReference>
<dbReference type="InterPro" id="IPR017441">
    <property type="entry name" value="Protein_kinase_ATP_BS"/>
</dbReference>
<protein>
    <recommendedName>
        <fullName evidence="4">receptor protein-tyrosine kinase</fullName>
        <ecNumber evidence="4">2.7.10.1</ecNumber>
    </recommendedName>
</protein>
<dbReference type="InterPro" id="IPR001245">
    <property type="entry name" value="Ser-Thr/Tyr_kinase_cat_dom"/>
</dbReference>
<evidence type="ECO:0000256" key="7">
    <source>
        <dbReference type="ARBA" id="ARBA00022679"/>
    </source>
</evidence>
<gene>
    <name evidence="18" type="ORF">HJG59_005184</name>
</gene>
<keyword evidence="11" id="KW-0829">Tyrosine-protein kinase</keyword>
<evidence type="ECO:0000256" key="11">
    <source>
        <dbReference type="ARBA" id="ARBA00023137"/>
    </source>
</evidence>
<feature type="compositionally biased region" description="Acidic residues" evidence="16">
    <location>
        <begin position="44"/>
        <end position="55"/>
    </location>
</feature>
<keyword evidence="6" id="KW-0507">mRNA processing</keyword>
<dbReference type="InterPro" id="IPR001824">
    <property type="entry name" value="Tyr_kinase_rcpt_3_CS"/>
</dbReference>
<dbReference type="Pfam" id="PF07714">
    <property type="entry name" value="PK_Tyr_Ser-Thr"/>
    <property type="match status" value="1"/>
</dbReference>
<dbReference type="GO" id="GO:0006397">
    <property type="term" value="P:mRNA processing"/>
    <property type="evidence" value="ECO:0007669"/>
    <property type="project" value="UniProtKB-KW"/>
</dbReference>
<dbReference type="PROSITE" id="PS00107">
    <property type="entry name" value="PROTEIN_KINASE_ATP"/>
    <property type="match status" value="1"/>
</dbReference>
<dbReference type="Proteomes" id="UP000550707">
    <property type="component" value="Unassembled WGS sequence"/>
</dbReference>
<evidence type="ECO:0000256" key="6">
    <source>
        <dbReference type="ARBA" id="ARBA00022664"/>
    </source>
</evidence>
<dbReference type="SUPFAM" id="SSF56112">
    <property type="entry name" value="Protein kinase-like (PK-like)"/>
    <property type="match status" value="1"/>
</dbReference>
<dbReference type="FunFam" id="3.30.200.20:FF:000967">
    <property type="entry name" value="Predicted protein"/>
    <property type="match status" value="1"/>
</dbReference>
<keyword evidence="8 15" id="KW-0547">Nucleotide-binding</keyword>
<evidence type="ECO:0000313" key="19">
    <source>
        <dbReference type="Proteomes" id="UP000550707"/>
    </source>
</evidence>
<evidence type="ECO:0000256" key="4">
    <source>
        <dbReference type="ARBA" id="ARBA00011902"/>
    </source>
</evidence>
<dbReference type="GO" id="GO:0048701">
    <property type="term" value="P:embryonic cranial skeleton morphogenesis"/>
    <property type="evidence" value="ECO:0007669"/>
    <property type="project" value="TreeGrafter"/>
</dbReference>